<comment type="caution">
    <text evidence="1">The sequence shown here is derived from an EMBL/GenBank/DDBJ whole genome shotgun (WGS) entry which is preliminary data.</text>
</comment>
<accession>A0A9X0R4K6</accession>
<protein>
    <submittedName>
        <fullName evidence="1">Uncharacterized protein</fullName>
    </submittedName>
</protein>
<name>A0A9X0R4K6_9PROT</name>
<sequence length="112" mass="11802">MSAAPQEEEGQARQRSLRALDRLLAVSPPCTAQEAMEAMRCATALRNLLVARRRAGDASPALEARLACANGVVSLTWSDVVPVSGFRRERLEKARAALAALDRDAGGGSADG</sequence>
<organism evidence="1 2">
    <name type="scientific">Siccirubricoccus deserti</name>
    <dbReference type="NCBI Taxonomy" id="2013562"/>
    <lineage>
        <taxon>Bacteria</taxon>
        <taxon>Pseudomonadati</taxon>
        <taxon>Pseudomonadota</taxon>
        <taxon>Alphaproteobacteria</taxon>
        <taxon>Acetobacterales</taxon>
        <taxon>Roseomonadaceae</taxon>
        <taxon>Siccirubricoccus</taxon>
    </lineage>
</organism>
<evidence type="ECO:0000313" key="1">
    <source>
        <dbReference type="EMBL" id="MBC4018363.1"/>
    </source>
</evidence>
<dbReference type="EMBL" id="JACOMF010000051">
    <property type="protein sequence ID" value="MBC4018363.1"/>
    <property type="molecule type" value="Genomic_DNA"/>
</dbReference>
<dbReference type="Proteomes" id="UP000600101">
    <property type="component" value="Unassembled WGS sequence"/>
</dbReference>
<reference evidence="1" key="1">
    <citation type="submission" date="2020-08" db="EMBL/GenBank/DDBJ databases">
        <authorList>
            <person name="Hu Y."/>
            <person name="Nguyen S.V."/>
            <person name="Li F."/>
            <person name="Fanning S."/>
        </authorList>
    </citation>
    <scope>NUCLEOTIDE SEQUENCE</scope>
    <source>
        <strain evidence="1">SYSU D8009</strain>
    </source>
</reference>
<keyword evidence="2" id="KW-1185">Reference proteome</keyword>
<proteinExistence type="predicted"/>
<evidence type="ECO:0000313" key="2">
    <source>
        <dbReference type="Proteomes" id="UP000600101"/>
    </source>
</evidence>
<dbReference type="AlphaFoldDB" id="A0A9X0R4K6"/>
<gene>
    <name evidence="1" type="ORF">H7965_24050</name>
</gene>
<dbReference type="RefSeq" id="WP_186773114.1">
    <property type="nucleotide sequence ID" value="NZ_JACOMF010000051.1"/>
</dbReference>